<dbReference type="Pfam" id="PF02892">
    <property type="entry name" value="zf-BED"/>
    <property type="match status" value="1"/>
</dbReference>
<evidence type="ECO:0000259" key="8">
    <source>
        <dbReference type="PROSITE" id="PS50808"/>
    </source>
</evidence>
<keyword evidence="5" id="KW-0804">Transcription</keyword>
<dbReference type="PROSITE" id="PS50808">
    <property type="entry name" value="ZF_BED"/>
    <property type="match status" value="1"/>
</dbReference>
<keyword evidence="2 6" id="KW-0863">Zinc-finger</keyword>
<dbReference type="EMBL" id="JBCGBO010000002">
    <property type="protein sequence ID" value="KAK9222291.1"/>
    <property type="molecule type" value="Genomic_DNA"/>
</dbReference>
<evidence type="ECO:0000256" key="6">
    <source>
        <dbReference type="PROSITE-ProRule" id="PRU00027"/>
    </source>
</evidence>
<dbReference type="InterPro" id="IPR036236">
    <property type="entry name" value="Znf_C2H2_sf"/>
</dbReference>
<dbReference type="Proteomes" id="UP001428341">
    <property type="component" value="Unassembled WGS sequence"/>
</dbReference>
<sequence>MSDNVEINSLSAPDLSRNVEDKTNNEVEEISMSTVNDKKSKEETGKKKKVSEAWEHIIKIMVNGEQKAKCMHCSTILKARFEFGTSTLNRHMAFCFKKNQPKIEEALQGSLKVIKREDGTCGISYGSFNQNVLRSLIARMVIMHEFPLRFMECIGFREMMAHANPVVKPMRRNTLKSEILKLYQLEKVKTLHLLGKNHGRVAITTDLWTASN</sequence>
<dbReference type="PANTHER" id="PTHR46481:SF11">
    <property type="entry name" value="ZINC FINGER BED DOMAIN-CONTAINING PROTEIN RICESLEEPER 2-LIKE"/>
    <property type="match status" value="1"/>
</dbReference>
<protein>
    <recommendedName>
        <fullName evidence="8">BED-type domain-containing protein</fullName>
    </recommendedName>
</protein>
<evidence type="ECO:0000256" key="5">
    <source>
        <dbReference type="ARBA" id="ARBA00023163"/>
    </source>
</evidence>
<dbReference type="PANTHER" id="PTHR46481">
    <property type="entry name" value="ZINC FINGER BED DOMAIN-CONTAINING PROTEIN 4"/>
    <property type="match status" value="1"/>
</dbReference>
<name>A0AAP0MUQ0_9ROSI</name>
<keyword evidence="10" id="KW-1185">Reference proteome</keyword>
<feature type="compositionally biased region" description="Polar residues" evidence="7">
    <location>
        <begin position="1"/>
        <end position="11"/>
    </location>
</feature>
<dbReference type="SMART" id="SM00614">
    <property type="entry name" value="ZnF_BED"/>
    <property type="match status" value="1"/>
</dbReference>
<evidence type="ECO:0000313" key="10">
    <source>
        <dbReference type="Proteomes" id="UP001428341"/>
    </source>
</evidence>
<dbReference type="GO" id="GO:0008270">
    <property type="term" value="F:zinc ion binding"/>
    <property type="evidence" value="ECO:0007669"/>
    <property type="project" value="UniProtKB-KW"/>
</dbReference>
<feature type="region of interest" description="Disordered" evidence="7">
    <location>
        <begin position="1"/>
        <end position="47"/>
    </location>
</feature>
<dbReference type="GO" id="GO:0003677">
    <property type="term" value="F:DNA binding"/>
    <property type="evidence" value="ECO:0007669"/>
    <property type="project" value="InterPro"/>
</dbReference>
<keyword evidence="3" id="KW-0862">Zinc</keyword>
<evidence type="ECO:0000256" key="3">
    <source>
        <dbReference type="ARBA" id="ARBA00022833"/>
    </source>
</evidence>
<keyword evidence="4" id="KW-0805">Transcription regulation</keyword>
<dbReference type="InterPro" id="IPR003656">
    <property type="entry name" value="Znf_BED"/>
</dbReference>
<evidence type="ECO:0000256" key="4">
    <source>
        <dbReference type="ARBA" id="ARBA00023015"/>
    </source>
</evidence>
<reference evidence="9 10" key="1">
    <citation type="submission" date="2024-05" db="EMBL/GenBank/DDBJ databases">
        <title>Haplotype-resolved chromosome-level genome assembly of Huyou (Citrus changshanensis).</title>
        <authorList>
            <person name="Miao C."/>
            <person name="Chen W."/>
            <person name="Wu Y."/>
            <person name="Wang L."/>
            <person name="Zhao S."/>
            <person name="Grierson D."/>
            <person name="Xu C."/>
            <person name="Chen K."/>
        </authorList>
    </citation>
    <scope>NUCLEOTIDE SEQUENCE [LARGE SCALE GENOMIC DNA]</scope>
    <source>
        <strain evidence="9">01-14</strain>
        <tissue evidence="9">Leaf</tissue>
    </source>
</reference>
<comment type="caution">
    <text evidence="9">The sequence shown here is derived from an EMBL/GenBank/DDBJ whole genome shotgun (WGS) entry which is preliminary data.</text>
</comment>
<evidence type="ECO:0000313" key="9">
    <source>
        <dbReference type="EMBL" id="KAK9222291.1"/>
    </source>
</evidence>
<evidence type="ECO:0000256" key="7">
    <source>
        <dbReference type="SAM" id="MobiDB-lite"/>
    </source>
</evidence>
<dbReference type="AlphaFoldDB" id="A0AAP0MUQ0"/>
<organism evidence="9 10">
    <name type="scientific">Citrus x changshan-huyou</name>
    <dbReference type="NCBI Taxonomy" id="2935761"/>
    <lineage>
        <taxon>Eukaryota</taxon>
        <taxon>Viridiplantae</taxon>
        <taxon>Streptophyta</taxon>
        <taxon>Embryophyta</taxon>
        <taxon>Tracheophyta</taxon>
        <taxon>Spermatophyta</taxon>
        <taxon>Magnoliopsida</taxon>
        <taxon>eudicotyledons</taxon>
        <taxon>Gunneridae</taxon>
        <taxon>Pentapetalae</taxon>
        <taxon>rosids</taxon>
        <taxon>malvids</taxon>
        <taxon>Sapindales</taxon>
        <taxon>Rutaceae</taxon>
        <taxon>Aurantioideae</taxon>
        <taxon>Citrus</taxon>
    </lineage>
</organism>
<gene>
    <name evidence="9" type="ORF">WN944_010726</name>
</gene>
<evidence type="ECO:0000256" key="1">
    <source>
        <dbReference type="ARBA" id="ARBA00022723"/>
    </source>
</evidence>
<feature type="compositionally biased region" description="Basic and acidic residues" evidence="7">
    <location>
        <begin position="36"/>
        <end position="47"/>
    </location>
</feature>
<feature type="domain" description="BED-type" evidence="8">
    <location>
        <begin position="48"/>
        <end position="106"/>
    </location>
</feature>
<accession>A0AAP0MUQ0</accession>
<evidence type="ECO:0000256" key="2">
    <source>
        <dbReference type="ARBA" id="ARBA00022771"/>
    </source>
</evidence>
<dbReference type="InterPro" id="IPR052035">
    <property type="entry name" value="ZnF_BED_domain_contain"/>
</dbReference>
<proteinExistence type="predicted"/>
<dbReference type="SUPFAM" id="SSF57667">
    <property type="entry name" value="beta-beta-alpha zinc fingers"/>
    <property type="match status" value="1"/>
</dbReference>
<keyword evidence="1" id="KW-0479">Metal-binding</keyword>